<evidence type="ECO:0000313" key="3">
    <source>
        <dbReference type="EMBL" id="GJJ78865.1"/>
    </source>
</evidence>
<protein>
    <submittedName>
        <fullName evidence="3">Uncharacterized protein</fullName>
    </submittedName>
</protein>
<evidence type="ECO:0000256" key="1">
    <source>
        <dbReference type="SAM" id="MobiDB-lite"/>
    </source>
</evidence>
<gene>
    <name evidence="3" type="ORF">EMPS_11224</name>
</gene>
<dbReference type="EMBL" id="BQFW01000015">
    <property type="protein sequence ID" value="GJJ78865.1"/>
    <property type="molecule type" value="Genomic_DNA"/>
</dbReference>
<dbReference type="AlphaFoldDB" id="A0A9P3M2B5"/>
<feature type="chain" id="PRO_5040194654" evidence="2">
    <location>
        <begin position="23"/>
        <end position="491"/>
    </location>
</feature>
<sequence>MKTNTLFTLTFVVGLLVSSSIAAPISNKRRVSKRDEAPAACPGTLRGPSGNAYYAFSSALNNKVAQQACASCYDGVLADVGVTDMQFLTENLEQTSWIKSWNGDDYSGSCLTIQPNGGGAPSVGVDSTCAVETWPLCQAASTQADGAVRVQGPAGATLTSLAVPFAPSEADDAPPATPETTTTSDEEVAAVELEVAKTEENAPADPATTSTDDADNAAVEVVLPNSDEAATKTSEDWGFDPEATYNTPGGNIVAEAEVVELVPTETEPEAAADPSATYHKPGHVDDIAEVEEIAPTKTDPETACNPKATYSQPDDAAAEVVVEEAPTKTEPEAAADPEATCDKPGNIVVAEAEVEEVALTKTELETAADPEVAYNNPEHSVAEAEVEETVATKTEAETPANPKATTTADAEVAEVVEVGMTPAQGTSPAPAATEEDPLLVTKEKVRAAFEEDKEACSAELAMGEQDPITNEYEIEHMSTHGSCSASKMIVS</sequence>
<reference evidence="3" key="1">
    <citation type="submission" date="2021-11" db="EMBL/GenBank/DDBJ databases">
        <authorList>
            <person name="Herlambang A."/>
            <person name="Guo Y."/>
            <person name="Takashima Y."/>
            <person name="Nishizawa T."/>
        </authorList>
    </citation>
    <scope>NUCLEOTIDE SEQUENCE</scope>
    <source>
        <strain evidence="3">E1425</strain>
    </source>
</reference>
<feature type="region of interest" description="Disordered" evidence="1">
    <location>
        <begin position="166"/>
        <end position="185"/>
    </location>
</feature>
<dbReference type="OrthoDB" id="2422663at2759"/>
<proteinExistence type="predicted"/>
<feature type="signal peptide" evidence="2">
    <location>
        <begin position="1"/>
        <end position="22"/>
    </location>
</feature>
<evidence type="ECO:0000256" key="2">
    <source>
        <dbReference type="SAM" id="SignalP"/>
    </source>
</evidence>
<accession>A0A9P3M2B5</accession>
<organism evidence="3 4">
    <name type="scientific">Entomortierella parvispora</name>
    <dbReference type="NCBI Taxonomy" id="205924"/>
    <lineage>
        <taxon>Eukaryota</taxon>
        <taxon>Fungi</taxon>
        <taxon>Fungi incertae sedis</taxon>
        <taxon>Mucoromycota</taxon>
        <taxon>Mortierellomycotina</taxon>
        <taxon>Mortierellomycetes</taxon>
        <taxon>Mortierellales</taxon>
        <taxon>Mortierellaceae</taxon>
        <taxon>Entomortierella</taxon>
    </lineage>
</organism>
<keyword evidence="2" id="KW-0732">Signal</keyword>
<comment type="caution">
    <text evidence="3">The sequence shown here is derived from an EMBL/GenBank/DDBJ whole genome shotgun (WGS) entry which is preliminary data.</text>
</comment>
<dbReference type="Proteomes" id="UP000827284">
    <property type="component" value="Unassembled WGS sequence"/>
</dbReference>
<name>A0A9P3M2B5_9FUNG</name>
<reference evidence="3" key="2">
    <citation type="journal article" date="2022" name="Microbiol. Resour. Announc.">
        <title>Whole-Genome Sequence of Entomortierella parvispora E1425, a Mucoromycotan Fungus Associated with Burkholderiaceae-Related Endosymbiotic Bacteria.</title>
        <authorList>
            <person name="Herlambang A."/>
            <person name="Guo Y."/>
            <person name="Takashima Y."/>
            <person name="Narisawa K."/>
            <person name="Ohta H."/>
            <person name="Nishizawa T."/>
        </authorList>
    </citation>
    <scope>NUCLEOTIDE SEQUENCE</scope>
    <source>
        <strain evidence="3">E1425</strain>
    </source>
</reference>
<evidence type="ECO:0000313" key="4">
    <source>
        <dbReference type="Proteomes" id="UP000827284"/>
    </source>
</evidence>
<keyword evidence="4" id="KW-1185">Reference proteome</keyword>